<dbReference type="AlphaFoldDB" id="A0A6G7WEM5"/>
<dbReference type="GeneID" id="94551811"/>
<dbReference type="PROSITE" id="PS51257">
    <property type="entry name" value="PROKAR_LIPOPROTEIN"/>
    <property type="match status" value="1"/>
</dbReference>
<sequence length="161" mass="17941">MKKIVTLIIISTMIFTLVGCQSKSEGKETVSNEVSIKNNENTLNVKIIANGDSTTFSGMPINLTSKLTGEYDKDIQYHWILENNGHDKQFEGFVAPESGPLKEIVNSGEPVELGLFAEVSWVEGTVIEFKVKLQVEEKDSSNIITTDEITIENREGIYKIK</sequence>
<accession>A0A6G7WEM5</accession>
<dbReference type="Proteomes" id="UP000501830">
    <property type="component" value="Chromosome"/>
</dbReference>
<name>A0A6G7WEM5_9LACT</name>
<dbReference type="KEGG" id="jpo:G7058_00890"/>
<organism evidence="1 2">
    <name type="scientific">Jeotgalibaca porci</name>
    <dbReference type="NCBI Taxonomy" id="1868793"/>
    <lineage>
        <taxon>Bacteria</taxon>
        <taxon>Bacillati</taxon>
        <taxon>Bacillota</taxon>
        <taxon>Bacilli</taxon>
        <taxon>Lactobacillales</taxon>
        <taxon>Carnobacteriaceae</taxon>
        <taxon>Jeotgalibaca</taxon>
    </lineage>
</organism>
<evidence type="ECO:0000313" key="1">
    <source>
        <dbReference type="EMBL" id="QIK50744.1"/>
    </source>
</evidence>
<dbReference type="RefSeq" id="WP_166061781.1">
    <property type="nucleotide sequence ID" value="NZ_CP049889.1"/>
</dbReference>
<proteinExistence type="predicted"/>
<protein>
    <submittedName>
        <fullName evidence="1">Uncharacterized protein</fullName>
    </submittedName>
</protein>
<gene>
    <name evidence="1" type="ORF">G7058_00890</name>
</gene>
<keyword evidence="2" id="KW-1185">Reference proteome</keyword>
<evidence type="ECO:0000313" key="2">
    <source>
        <dbReference type="Proteomes" id="UP000501830"/>
    </source>
</evidence>
<dbReference type="EMBL" id="CP049889">
    <property type="protein sequence ID" value="QIK50744.1"/>
    <property type="molecule type" value="Genomic_DNA"/>
</dbReference>
<reference evidence="1 2" key="1">
    <citation type="journal article" date="2017" name="Int. J. Syst. Evol. Microbiol.">
        <title>Jeotgalibaca porci sp. nov. and Jeotgalibaca arthritidis sp. nov., isolated from pigs, and emended description of the genus Jeotgalibaca.</title>
        <authorList>
            <person name="Zamora L."/>
            <person name="Perez-Sancho M."/>
            <person name="Dominguez L."/>
            <person name="Fernandez-Garayzabal J.F."/>
            <person name="Vela A.I."/>
        </authorList>
    </citation>
    <scope>NUCLEOTIDE SEQUENCE [LARGE SCALE GENOMIC DNA]</scope>
    <source>
        <strain evidence="1 2">CCUG 69148</strain>
    </source>
</reference>